<keyword evidence="6" id="KW-1185">Reference proteome</keyword>
<dbReference type="InterPro" id="IPR007310">
    <property type="entry name" value="Aerobactin_biosyn_IucA/IucC_N"/>
</dbReference>
<evidence type="ECO:0000256" key="2">
    <source>
        <dbReference type="ARBA" id="ARBA00007832"/>
    </source>
</evidence>
<evidence type="ECO:0000313" key="6">
    <source>
        <dbReference type="Proteomes" id="UP001344888"/>
    </source>
</evidence>
<organism evidence="5 6">
    <name type="scientific">Metasolibacillus meyeri</name>
    <dbReference type="NCBI Taxonomy" id="1071052"/>
    <lineage>
        <taxon>Bacteria</taxon>
        <taxon>Bacillati</taxon>
        <taxon>Bacillota</taxon>
        <taxon>Bacilli</taxon>
        <taxon>Bacillales</taxon>
        <taxon>Caryophanaceae</taxon>
        <taxon>Metasolibacillus</taxon>
    </lineage>
</organism>
<dbReference type="AlphaFoldDB" id="A0AAW9NIE7"/>
<sequence>MQQLQSSASKQGELRVRRQLVEAMIFEGLIKYEETRLDQWTSLFTLIGQNCTYRCEGRKMAFDRIRIKENHIFLVGEDQTLLEATLEHLVAELLSTPKDKARLLKELHLTSKLCEWNERHLQMPMSRRDSSYEELESEIIEGHPYHPCFKSRTGFTIDDHKNYGPEAKQQFLLQWVAVRRCYTQIAVLEEEESFWKKELGHLMWDELLAKLSTFDATYEEYTFLPVHPWQWHNMQHELAELIEQKDLIPLDVKGDYYRATQSVRTLWNCSNSEKAHLKCSMNMVNTSSLRKLHAHAVCAAPHISAWLKQVIQLDDYLQNEASLVVLGEYAGVIFEPDTRKHSGQLEGQLGSIWRESVRLYMKDGEEAVPFTVLMMLEKDGRPFIADWLLQYGTEEWLERLIEVSVIPVWHLLVAHGIAVEAHAQNMILLHQDGWPTRVVLRDFHDSIEYSEAFIVDKDIVPDFAKIHTRFKDAPTDHYYWMSSVEALRELMMDTLFVFHLSELSHLLEEQYGFEEVSFWRQVRNGIHKHFERFPSLYARNEQLQHTREHIYVESLLAKKVQNQEEGNFRHIVSNTLAQVDKRRNDDVLC</sequence>
<protein>
    <submittedName>
        <fullName evidence="5">IucA/IucC family protein</fullName>
    </submittedName>
</protein>
<evidence type="ECO:0000259" key="4">
    <source>
        <dbReference type="Pfam" id="PF06276"/>
    </source>
</evidence>
<feature type="domain" description="Aerobactin siderophore biosynthesis IucA/IucC N-terminal" evidence="3">
    <location>
        <begin position="132"/>
        <end position="374"/>
    </location>
</feature>
<dbReference type="Gene3D" id="1.10.510.40">
    <property type="match status" value="1"/>
</dbReference>
<dbReference type="GO" id="GO:0016881">
    <property type="term" value="F:acid-amino acid ligase activity"/>
    <property type="evidence" value="ECO:0007669"/>
    <property type="project" value="UniProtKB-ARBA"/>
</dbReference>
<accession>A0AAW9NIE7</accession>
<dbReference type="EMBL" id="JARSFG010000011">
    <property type="protein sequence ID" value="MEC1178429.1"/>
    <property type="molecule type" value="Genomic_DNA"/>
</dbReference>
<dbReference type="InterPro" id="IPR022770">
    <property type="entry name" value="IucA/IucC-like_C"/>
</dbReference>
<feature type="domain" description="Aerobactin siderophore biosynthesis IucA/IucC-like C-terminal" evidence="4">
    <location>
        <begin position="394"/>
        <end position="542"/>
    </location>
</feature>
<evidence type="ECO:0000259" key="3">
    <source>
        <dbReference type="Pfam" id="PF04183"/>
    </source>
</evidence>
<dbReference type="Pfam" id="PF06276">
    <property type="entry name" value="FhuF"/>
    <property type="match status" value="1"/>
</dbReference>
<comment type="similarity">
    <text evidence="2">Belongs to the IucA/IucC family.</text>
</comment>
<dbReference type="Pfam" id="PF04183">
    <property type="entry name" value="IucA_IucC"/>
    <property type="match status" value="1"/>
</dbReference>
<comment type="pathway">
    <text evidence="1">Siderophore biosynthesis.</text>
</comment>
<comment type="caution">
    <text evidence="5">The sequence shown here is derived from an EMBL/GenBank/DDBJ whole genome shotgun (WGS) entry which is preliminary data.</text>
</comment>
<proteinExistence type="inferred from homology"/>
<dbReference type="Proteomes" id="UP001344888">
    <property type="component" value="Unassembled WGS sequence"/>
</dbReference>
<reference evidence="5 6" key="1">
    <citation type="submission" date="2023-03" db="EMBL/GenBank/DDBJ databases">
        <title>Bacillus Genome Sequencing.</title>
        <authorList>
            <person name="Dunlap C."/>
        </authorList>
    </citation>
    <scope>NUCLEOTIDE SEQUENCE [LARGE SCALE GENOMIC DNA]</scope>
    <source>
        <strain evidence="5 6">B-59205</strain>
    </source>
</reference>
<dbReference type="PANTHER" id="PTHR34384:SF6">
    <property type="entry name" value="STAPHYLOFERRIN B SYNTHASE"/>
    <property type="match status" value="1"/>
</dbReference>
<name>A0AAW9NIE7_9BACL</name>
<dbReference type="GO" id="GO:0019290">
    <property type="term" value="P:siderophore biosynthetic process"/>
    <property type="evidence" value="ECO:0007669"/>
    <property type="project" value="InterPro"/>
</dbReference>
<evidence type="ECO:0000313" key="5">
    <source>
        <dbReference type="EMBL" id="MEC1178429.1"/>
    </source>
</evidence>
<dbReference type="Gene3D" id="6.10.250.3370">
    <property type="match status" value="1"/>
</dbReference>
<dbReference type="InterPro" id="IPR037455">
    <property type="entry name" value="LucA/IucC-like"/>
</dbReference>
<evidence type="ECO:0000256" key="1">
    <source>
        <dbReference type="ARBA" id="ARBA00004924"/>
    </source>
</evidence>
<dbReference type="PANTHER" id="PTHR34384">
    <property type="entry name" value="L-2,3-DIAMINOPROPANOATE--CITRATE LIGASE"/>
    <property type="match status" value="1"/>
</dbReference>
<dbReference type="RefSeq" id="WP_326122946.1">
    <property type="nucleotide sequence ID" value="NZ_JARSFG010000011.1"/>
</dbReference>
<gene>
    <name evidence="5" type="ORF">P9B03_08045</name>
</gene>